<gene>
    <name evidence="4" type="ORF">KIMH_08740</name>
</gene>
<organism evidence="4 5">
    <name type="scientific">Bombiscardovia apis</name>
    <dbReference type="NCBI Taxonomy" id="2932182"/>
    <lineage>
        <taxon>Bacteria</taxon>
        <taxon>Bacillati</taxon>
        <taxon>Actinomycetota</taxon>
        <taxon>Actinomycetes</taxon>
        <taxon>Bifidobacteriales</taxon>
        <taxon>Bifidobacteriaceae</taxon>
        <taxon>Bombiscardovia</taxon>
    </lineage>
</organism>
<dbReference type="PROSITE" id="PS50977">
    <property type="entry name" value="HTH_TETR_2"/>
    <property type="match status" value="1"/>
</dbReference>
<dbReference type="InterPro" id="IPR009057">
    <property type="entry name" value="Homeodomain-like_sf"/>
</dbReference>
<dbReference type="Proteomes" id="UP001321748">
    <property type="component" value="Chromosome"/>
</dbReference>
<keyword evidence="5" id="KW-1185">Reference proteome</keyword>
<dbReference type="InterPro" id="IPR001647">
    <property type="entry name" value="HTH_TetR"/>
</dbReference>
<dbReference type="EMBL" id="AP026800">
    <property type="protein sequence ID" value="BDR54763.1"/>
    <property type="molecule type" value="Genomic_DNA"/>
</dbReference>
<keyword evidence="1 2" id="KW-0238">DNA-binding</keyword>
<feature type="DNA-binding region" description="H-T-H motif" evidence="2">
    <location>
        <begin position="37"/>
        <end position="56"/>
    </location>
</feature>
<accession>A0ABM8BCW6</accession>
<dbReference type="PANTHER" id="PTHR30055:SF226">
    <property type="entry name" value="HTH-TYPE TRANSCRIPTIONAL REGULATOR PKSA"/>
    <property type="match status" value="1"/>
</dbReference>
<reference evidence="4 5" key="1">
    <citation type="journal article" date="2023" name="Microbiol. Spectr.">
        <title>Symbiosis of Carpenter Bees with Uncharacterized Lactic Acid Bacteria Showing NAD Auxotrophy.</title>
        <authorList>
            <person name="Kawasaki S."/>
            <person name="Ozawa K."/>
            <person name="Mori T."/>
            <person name="Yamamoto A."/>
            <person name="Ito M."/>
            <person name="Ohkuma M."/>
            <person name="Sakamoto M."/>
            <person name="Matsutani M."/>
        </authorList>
    </citation>
    <scope>NUCLEOTIDE SEQUENCE [LARGE SCALE GENOMIC DNA]</scope>
    <source>
        <strain evidence="4 5">KimH</strain>
    </source>
</reference>
<evidence type="ECO:0000256" key="2">
    <source>
        <dbReference type="PROSITE-ProRule" id="PRU00335"/>
    </source>
</evidence>
<dbReference type="RefSeq" id="WP_317642275.1">
    <property type="nucleotide sequence ID" value="NZ_AP026800.1"/>
</dbReference>
<feature type="domain" description="HTH tetR-type" evidence="3">
    <location>
        <begin position="14"/>
        <end position="74"/>
    </location>
</feature>
<evidence type="ECO:0000313" key="5">
    <source>
        <dbReference type="Proteomes" id="UP001321748"/>
    </source>
</evidence>
<dbReference type="Pfam" id="PF00440">
    <property type="entry name" value="TetR_N"/>
    <property type="match status" value="1"/>
</dbReference>
<dbReference type="SUPFAM" id="SSF46689">
    <property type="entry name" value="Homeodomain-like"/>
    <property type="match status" value="1"/>
</dbReference>
<evidence type="ECO:0000259" key="3">
    <source>
        <dbReference type="PROSITE" id="PS50977"/>
    </source>
</evidence>
<evidence type="ECO:0000313" key="4">
    <source>
        <dbReference type="EMBL" id="BDR54763.1"/>
    </source>
</evidence>
<sequence>MPKIQEPTLSEHRQRLLTQILDAAELILKTQGRANLTMAAVSERAGIARNSIYRYAQNTDQLCDKVLERRLPTWSRALGQALEGLSDPAQIIAAWSRANLRQTSEHGHGWLMDLFSSSNNEHIRKSFLYGDYRRADQSVDALKASENPLKTQEPTQAMISFHHLVNGPLIAAWEQLLPGRADTGVELTRGLVQSGMRLIDALESQQPPAANTTIEAVIGDVDRSVQAVVAALTGTAS</sequence>
<dbReference type="InterPro" id="IPR050109">
    <property type="entry name" value="HTH-type_TetR-like_transc_reg"/>
</dbReference>
<evidence type="ECO:0000256" key="1">
    <source>
        <dbReference type="ARBA" id="ARBA00023125"/>
    </source>
</evidence>
<dbReference type="Gene3D" id="1.10.357.10">
    <property type="entry name" value="Tetracycline Repressor, domain 2"/>
    <property type="match status" value="1"/>
</dbReference>
<name>A0ABM8BCW6_9BIFI</name>
<dbReference type="PANTHER" id="PTHR30055">
    <property type="entry name" value="HTH-TYPE TRANSCRIPTIONAL REGULATOR RUTR"/>
    <property type="match status" value="1"/>
</dbReference>
<proteinExistence type="predicted"/>
<protein>
    <recommendedName>
        <fullName evidence="3">HTH tetR-type domain-containing protein</fullName>
    </recommendedName>
</protein>